<accession>N9CA17</accession>
<evidence type="ECO:0000313" key="1">
    <source>
        <dbReference type="EMBL" id="ENV82657.1"/>
    </source>
</evidence>
<keyword evidence="2" id="KW-1185">Reference proteome</keyword>
<dbReference type="Proteomes" id="UP000018460">
    <property type="component" value="Unassembled WGS sequence"/>
</dbReference>
<organism evidence="1 2">
    <name type="scientific">Acinetobacter bouvetii DSM 14964 = CIP 107468</name>
    <dbReference type="NCBI Taxonomy" id="1120925"/>
    <lineage>
        <taxon>Bacteria</taxon>
        <taxon>Pseudomonadati</taxon>
        <taxon>Pseudomonadota</taxon>
        <taxon>Gammaproteobacteria</taxon>
        <taxon>Moraxellales</taxon>
        <taxon>Moraxellaceae</taxon>
        <taxon>Acinetobacter</taxon>
    </lineage>
</organism>
<dbReference type="InterPro" id="IPR008701">
    <property type="entry name" value="NPP1"/>
</dbReference>
<protein>
    <submittedName>
        <fullName evidence="1">Uncharacterized protein</fullName>
    </submittedName>
</protein>
<comment type="caution">
    <text evidence="1">The sequence shown here is derived from an EMBL/GenBank/DDBJ whole genome shotgun (WGS) entry which is preliminary data.</text>
</comment>
<evidence type="ECO:0000313" key="2">
    <source>
        <dbReference type="Proteomes" id="UP000018460"/>
    </source>
</evidence>
<gene>
    <name evidence="1" type="ORF">F941_01422</name>
</gene>
<dbReference type="EMBL" id="APQD01000012">
    <property type="protein sequence ID" value="ENV82657.1"/>
    <property type="molecule type" value="Genomic_DNA"/>
</dbReference>
<reference evidence="1 2" key="1">
    <citation type="submission" date="2013-02" db="EMBL/GenBank/DDBJ databases">
        <title>The Genome Sequence of Acinetobacter bouvetii CIP 107468.</title>
        <authorList>
            <consortium name="The Broad Institute Genome Sequencing Platform"/>
            <consortium name="The Broad Institute Genome Sequencing Center for Infectious Disease"/>
            <person name="Cerqueira G."/>
            <person name="Feldgarden M."/>
            <person name="Courvalin P."/>
            <person name="Perichon B."/>
            <person name="Grillot-Courvalin C."/>
            <person name="Clermont D."/>
            <person name="Rocha E."/>
            <person name="Yoon E.-J."/>
            <person name="Nemec A."/>
            <person name="Walker B."/>
            <person name="Young S.K."/>
            <person name="Zeng Q."/>
            <person name="Gargeya S."/>
            <person name="Fitzgerald M."/>
            <person name="Haas B."/>
            <person name="Abouelleil A."/>
            <person name="Alvarado L."/>
            <person name="Arachchi H.M."/>
            <person name="Berlin A.M."/>
            <person name="Chapman S.B."/>
            <person name="Dewar J."/>
            <person name="Goldberg J."/>
            <person name="Griggs A."/>
            <person name="Gujja S."/>
            <person name="Hansen M."/>
            <person name="Howarth C."/>
            <person name="Imamovic A."/>
            <person name="Larimer J."/>
            <person name="McCowan C."/>
            <person name="Murphy C."/>
            <person name="Neiman D."/>
            <person name="Pearson M."/>
            <person name="Priest M."/>
            <person name="Roberts A."/>
            <person name="Saif S."/>
            <person name="Shea T."/>
            <person name="Sisk P."/>
            <person name="Sykes S."/>
            <person name="Wortman J."/>
            <person name="Nusbaum C."/>
            <person name="Birren B."/>
        </authorList>
    </citation>
    <scope>NUCLEOTIDE SEQUENCE [LARGE SCALE GENOMIC DNA]</scope>
    <source>
        <strain evidence="1 2">CIP 107468</strain>
    </source>
</reference>
<name>N9CA17_9GAMM</name>
<dbReference type="Pfam" id="PF05630">
    <property type="entry name" value="NPP1"/>
    <property type="match status" value="1"/>
</dbReference>
<proteinExistence type="predicted"/>
<dbReference type="PATRIC" id="fig|1120925.3.peg.1499"/>
<dbReference type="AlphaFoldDB" id="N9CA17"/>
<sequence length="203" mass="23638">MPNEKPYDSKCAYNDQLDRAKVIVKEYKTEKNGNQYIVRIFGMYAVKDVGIITPTFGHKHEWEHALLYIKNKKVEYVGASQHTEVKQYPSQEVPHLLNQPNTFPLKYVMHKGTHDFSKYDGKKQDGQFVPKATNPTPNGKWFGEDNSVYIEYKEQPEQATLPSQYIAILKKWHNGGINLKVGNVDYINKWLPDSWKKDQVTFK</sequence>